<sequence>MLTKKITLDLGQSGEVLFTFTPSEARVHSVSVNGLTGSFEALAVLAMLYGDVKDARTFYKVEGVLATLNGLTTYTGERPEYMFRYIFEELTPGIYTITFSKDGYEPLTQEVTLTSGTNELNVLLTPTGVAPELEMVDYSWPDSQPYEPSSAHPLSVTLRNVSTQEYTYELRLFGGRYSITDFITLAGGATATWDTMVTMPSAEGYHEFRLIATCGEYTQPFAVGTLE</sequence>
<dbReference type="Gene3D" id="2.60.40.1120">
    <property type="entry name" value="Carboxypeptidase-like, regulatory domain"/>
    <property type="match status" value="1"/>
</dbReference>
<protein>
    <recommendedName>
        <fullName evidence="2">PEGA domain-containing protein</fullName>
    </recommendedName>
</protein>
<feature type="non-terminal residue" evidence="1">
    <location>
        <position position="227"/>
    </location>
</feature>
<proteinExistence type="predicted"/>
<dbReference type="InterPro" id="IPR008969">
    <property type="entry name" value="CarboxyPept-like_regulatory"/>
</dbReference>
<comment type="caution">
    <text evidence="1">The sequence shown here is derived from an EMBL/GenBank/DDBJ whole genome shotgun (WGS) entry which is preliminary data.</text>
</comment>
<evidence type="ECO:0008006" key="2">
    <source>
        <dbReference type="Google" id="ProtNLM"/>
    </source>
</evidence>
<gene>
    <name evidence="1" type="ORF">S06H3_18621</name>
</gene>
<name>X1MDH3_9ZZZZ</name>
<reference evidence="1" key="1">
    <citation type="journal article" date="2014" name="Front. Microbiol.">
        <title>High frequency of phylogenetically diverse reductive dehalogenase-homologous genes in deep subseafloor sedimentary metagenomes.</title>
        <authorList>
            <person name="Kawai M."/>
            <person name="Futagami T."/>
            <person name="Toyoda A."/>
            <person name="Takaki Y."/>
            <person name="Nishi S."/>
            <person name="Hori S."/>
            <person name="Arai W."/>
            <person name="Tsubouchi T."/>
            <person name="Morono Y."/>
            <person name="Uchiyama I."/>
            <person name="Ito T."/>
            <person name="Fujiyama A."/>
            <person name="Inagaki F."/>
            <person name="Takami H."/>
        </authorList>
    </citation>
    <scope>NUCLEOTIDE SEQUENCE</scope>
    <source>
        <strain evidence="1">Expedition CK06-06</strain>
    </source>
</reference>
<accession>X1MDH3</accession>
<dbReference type="SUPFAM" id="SSF49464">
    <property type="entry name" value="Carboxypeptidase regulatory domain-like"/>
    <property type="match status" value="1"/>
</dbReference>
<organism evidence="1">
    <name type="scientific">marine sediment metagenome</name>
    <dbReference type="NCBI Taxonomy" id="412755"/>
    <lineage>
        <taxon>unclassified sequences</taxon>
        <taxon>metagenomes</taxon>
        <taxon>ecological metagenomes</taxon>
    </lineage>
</organism>
<dbReference type="AlphaFoldDB" id="X1MDH3"/>
<evidence type="ECO:0000313" key="1">
    <source>
        <dbReference type="EMBL" id="GAI16131.1"/>
    </source>
</evidence>
<dbReference type="EMBL" id="BARV01009442">
    <property type="protein sequence ID" value="GAI16131.1"/>
    <property type="molecule type" value="Genomic_DNA"/>
</dbReference>